<dbReference type="Proteomes" id="UP000695000">
    <property type="component" value="Unplaced"/>
</dbReference>
<dbReference type="RefSeq" id="XP_017787242.1">
    <property type="nucleotide sequence ID" value="XM_017931753.1"/>
</dbReference>
<dbReference type="Gene3D" id="3.30.70.330">
    <property type="match status" value="1"/>
</dbReference>
<sequence>MDESSVKRRTRPAQRLYVPPAQRNKQSPNVKPSDIPMQTPETEIPKKIEVASNEPVVILEEVKNSMKYMELVDTDKNTELSTKENKLVIMLKERTGPDINGDTVKVNRKCRPIIKHVQNDVLNIDVKKPSNKSNKKSPVKLMQVANWEDLFLDDDQEDNYDDQISFTNNVHDDGEDDDVIINPKMQELEHVIELYDFPSTFRTPDIMQIYSDINKESMFIKWCDETHALLILGSSIQAQRALNLQHDIIKSRPMTMAGQKALEVAAKSDLRPAMKRPQTSMHAARRMITTALGARNTISREEQQKEREALKRAKELKRTQRQNERDAWEGNPRPSTA</sequence>
<dbReference type="GeneID" id="108569962"/>
<dbReference type="PANTHER" id="PTHR21678:SF0">
    <property type="entry name" value="C3H1-TYPE DOMAIN-CONTAINING PROTEIN"/>
    <property type="match status" value="1"/>
</dbReference>
<evidence type="ECO:0000313" key="2">
    <source>
        <dbReference type="Proteomes" id="UP000695000"/>
    </source>
</evidence>
<accession>A0ABM1NK92</accession>
<feature type="region of interest" description="Disordered" evidence="1">
    <location>
        <begin position="1"/>
        <end position="39"/>
    </location>
</feature>
<feature type="region of interest" description="Disordered" evidence="1">
    <location>
        <begin position="296"/>
        <end position="337"/>
    </location>
</feature>
<dbReference type="InterPro" id="IPR012677">
    <property type="entry name" value="Nucleotide-bd_a/b_plait_sf"/>
</dbReference>
<gene>
    <name evidence="3" type="primary">LOC108569962</name>
</gene>
<name>A0ABM1NK92_NICVS</name>
<evidence type="ECO:0000313" key="3">
    <source>
        <dbReference type="RefSeq" id="XP_017787242.1"/>
    </source>
</evidence>
<reference evidence="3" key="1">
    <citation type="submission" date="2025-08" db="UniProtKB">
        <authorList>
            <consortium name="RefSeq"/>
        </authorList>
    </citation>
    <scope>IDENTIFICATION</scope>
    <source>
        <tissue evidence="3">Whole Larva</tissue>
    </source>
</reference>
<dbReference type="InterPro" id="IPR039884">
    <property type="entry name" value="R3HC1/R3HCL"/>
</dbReference>
<dbReference type="PANTHER" id="PTHR21678">
    <property type="entry name" value="GROWTH INHIBITION AND DIFFERENTIATION RELATED PROTEIN 88"/>
    <property type="match status" value="1"/>
</dbReference>
<protein>
    <submittedName>
        <fullName evidence="3">Coiled-coil domain-containing protein R3HCC1L</fullName>
    </submittedName>
</protein>
<proteinExistence type="predicted"/>
<feature type="compositionally biased region" description="Basic and acidic residues" evidence="1">
    <location>
        <begin position="298"/>
        <end position="328"/>
    </location>
</feature>
<organism evidence="2 3">
    <name type="scientific">Nicrophorus vespilloides</name>
    <name type="common">Boreal carrion beetle</name>
    <dbReference type="NCBI Taxonomy" id="110193"/>
    <lineage>
        <taxon>Eukaryota</taxon>
        <taxon>Metazoa</taxon>
        <taxon>Ecdysozoa</taxon>
        <taxon>Arthropoda</taxon>
        <taxon>Hexapoda</taxon>
        <taxon>Insecta</taxon>
        <taxon>Pterygota</taxon>
        <taxon>Neoptera</taxon>
        <taxon>Endopterygota</taxon>
        <taxon>Coleoptera</taxon>
        <taxon>Polyphaga</taxon>
        <taxon>Staphyliniformia</taxon>
        <taxon>Silphidae</taxon>
        <taxon>Nicrophorinae</taxon>
        <taxon>Nicrophorus</taxon>
    </lineage>
</organism>
<keyword evidence="2" id="KW-1185">Reference proteome</keyword>
<evidence type="ECO:0000256" key="1">
    <source>
        <dbReference type="SAM" id="MobiDB-lite"/>
    </source>
</evidence>